<evidence type="ECO:0000256" key="3">
    <source>
        <dbReference type="ARBA" id="ARBA00022448"/>
    </source>
</evidence>
<feature type="transmembrane region" description="Helical" evidence="8">
    <location>
        <begin position="129"/>
        <end position="149"/>
    </location>
</feature>
<feature type="transmembrane region" description="Helical" evidence="8">
    <location>
        <begin position="23"/>
        <end position="40"/>
    </location>
</feature>
<comment type="subcellular location">
    <subcellularLocation>
        <location evidence="1">Cell membrane</location>
        <topology evidence="1">Multi-pass membrane protein</topology>
    </subcellularLocation>
</comment>
<name>A0A1Q5PUM5_9ACTO</name>
<evidence type="ECO:0000256" key="5">
    <source>
        <dbReference type="ARBA" id="ARBA00022692"/>
    </source>
</evidence>
<organism evidence="9 10">
    <name type="scientific">Buchananella hordeovulneris</name>
    <dbReference type="NCBI Taxonomy" id="52770"/>
    <lineage>
        <taxon>Bacteria</taxon>
        <taxon>Bacillati</taxon>
        <taxon>Actinomycetota</taxon>
        <taxon>Actinomycetes</taxon>
        <taxon>Actinomycetales</taxon>
        <taxon>Actinomycetaceae</taxon>
        <taxon>Buchananella</taxon>
    </lineage>
</organism>
<sequence>MTFLASPTHEIPARPPLPPPGPVWFPSVMGTGILATLLQLHAGRLPGAGGAAVVALAVAWGLLLFLTTAFAARSVARPSSFVATLRQPALVPFWGTVAMGILAVGSATATVLPAHFPALADWAWRVDRALWLTGTAIGVVAALGFGVRLVGTELGRPTTGWGLAVVGPMVSATTGALLVPHVPASQAPYFWCAAALCFCLSLFLGLVVFAYAYHHHWRVAPVPLVAACSSWIPLGMVGQSTAAVQALAGQGAALTTPPLGAALAHLANWYGWGMFALSIPLVAWASLVTVRGFARGMPFTPGWWALTFPIGTLALGATFLAVGTGLPALTWLGAAVTVVLTGTVSFCLVASGMAIWRAWHR</sequence>
<dbReference type="Gene3D" id="1.50.10.150">
    <property type="entry name" value="Voltage-dependent anion channel"/>
    <property type="match status" value="1"/>
</dbReference>
<dbReference type="PANTHER" id="PTHR31686:SF1">
    <property type="entry name" value="SULFITE EFFLUX PUMP SSU1"/>
    <property type="match status" value="1"/>
</dbReference>
<dbReference type="GO" id="GO:0005886">
    <property type="term" value="C:plasma membrane"/>
    <property type="evidence" value="ECO:0007669"/>
    <property type="project" value="UniProtKB-SubCell"/>
</dbReference>
<keyword evidence="4" id="KW-1003">Cell membrane</keyword>
<keyword evidence="10" id="KW-1185">Reference proteome</keyword>
<feature type="transmembrane region" description="Helical" evidence="8">
    <location>
        <begin position="52"/>
        <end position="72"/>
    </location>
</feature>
<evidence type="ECO:0000256" key="2">
    <source>
        <dbReference type="ARBA" id="ARBA00008566"/>
    </source>
</evidence>
<accession>A0A1Q5PUM5</accession>
<keyword evidence="7 8" id="KW-0472">Membrane</keyword>
<proteinExistence type="inferred from homology"/>
<dbReference type="GO" id="GO:0055085">
    <property type="term" value="P:transmembrane transport"/>
    <property type="evidence" value="ECO:0007669"/>
    <property type="project" value="InterPro"/>
</dbReference>
<dbReference type="RefSeq" id="WP_073825445.1">
    <property type="nucleotide sequence ID" value="NZ_MQVS01000009.1"/>
</dbReference>
<feature type="transmembrane region" description="Helical" evidence="8">
    <location>
        <begin position="92"/>
        <end position="117"/>
    </location>
</feature>
<keyword evidence="3" id="KW-0813">Transport</keyword>
<evidence type="ECO:0000313" key="9">
    <source>
        <dbReference type="EMBL" id="OKL51202.1"/>
    </source>
</evidence>
<feature type="transmembrane region" description="Helical" evidence="8">
    <location>
        <begin position="328"/>
        <end position="356"/>
    </location>
</feature>
<evidence type="ECO:0000313" key="10">
    <source>
        <dbReference type="Proteomes" id="UP000185612"/>
    </source>
</evidence>
<protein>
    <submittedName>
        <fullName evidence="9">C4-dicarboxylate ABC transporter</fullName>
    </submittedName>
</protein>
<dbReference type="EMBL" id="MQVS01000009">
    <property type="protein sequence ID" value="OKL51202.1"/>
    <property type="molecule type" value="Genomic_DNA"/>
</dbReference>
<dbReference type="Proteomes" id="UP000185612">
    <property type="component" value="Unassembled WGS sequence"/>
</dbReference>
<dbReference type="InterPro" id="IPR051629">
    <property type="entry name" value="Sulfite_efflux_TDT"/>
</dbReference>
<comment type="caution">
    <text evidence="9">The sequence shown here is derived from an EMBL/GenBank/DDBJ whole genome shotgun (WGS) entry which is preliminary data.</text>
</comment>
<feature type="transmembrane region" description="Helical" evidence="8">
    <location>
        <begin position="161"/>
        <end position="182"/>
    </location>
</feature>
<dbReference type="CDD" id="cd09320">
    <property type="entry name" value="TDT_like_2"/>
    <property type="match status" value="1"/>
</dbReference>
<evidence type="ECO:0000256" key="6">
    <source>
        <dbReference type="ARBA" id="ARBA00022989"/>
    </source>
</evidence>
<dbReference type="InParanoid" id="A0A1Q5PUM5"/>
<feature type="transmembrane region" description="Helical" evidence="8">
    <location>
        <begin position="302"/>
        <end position="322"/>
    </location>
</feature>
<comment type="similarity">
    <text evidence="2">Belongs to the tellurite-resistance/dicarboxylate transporter (TDT) family.</text>
</comment>
<dbReference type="PANTHER" id="PTHR31686">
    <property type="match status" value="1"/>
</dbReference>
<evidence type="ECO:0000256" key="8">
    <source>
        <dbReference type="SAM" id="Phobius"/>
    </source>
</evidence>
<dbReference type="InterPro" id="IPR038665">
    <property type="entry name" value="Voltage-dep_anion_channel_sf"/>
</dbReference>
<evidence type="ECO:0000256" key="7">
    <source>
        <dbReference type="ARBA" id="ARBA00023136"/>
    </source>
</evidence>
<keyword evidence="5 8" id="KW-0812">Transmembrane</keyword>
<dbReference type="AlphaFoldDB" id="A0A1Q5PUM5"/>
<evidence type="ECO:0000256" key="1">
    <source>
        <dbReference type="ARBA" id="ARBA00004651"/>
    </source>
</evidence>
<feature type="transmembrane region" description="Helical" evidence="8">
    <location>
        <begin position="189"/>
        <end position="213"/>
    </location>
</feature>
<dbReference type="STRING" id="52770.BSZ40_08965"/>
<dbReference type="InterPro" id="IPR004695">
    <property type="entry name" value="SLAC1/Mae1/Ssu1/TehA"/>
</dbReference>
<dbReference type="Pfam" id="PF03595">
    <property type="entry name" value="SLAC1"/>
    <property type="match status" value="1"/>
</dbReference>
<keyword evidence="6 8" id="KW-1133">Transmembrane helix</keyword>
<gene>
    <name evidence="9" type="ORF">BSZ40_08965</name>
</gene>
<reference evidence="10" key="1">
    <citation type="submission" date="2016-12" db="EMBL/GenBank/DDBJ databases">
        <authorList>
            <person name="Meng X."/>
        </authorList>
    </citation>
    <scope>NUCLEOTIDE SEQUENCE [LARGE SCALE GENOMIC DNA]</scope>
    <source>
        <strain evidence="10">DSM 20732</strain>
    </source>
</reference>
<feature type="transmembrane region" description="Helical" evidence="8">
    <location>
        <begin position="269"/>
        <end position="290"/>
    </location>
</feature>
<evidence type="ECO:0000256" key="4">
    <source>
        <dbReference type="ARBA" id="ARBA00022475"/>
    </source>
</evidence>